<keyword evidence="4" id="KW-1185">Reference proteome</keyword>
<reference evidence="3 4" key="1">
    <citation type="journal article" date="2017" name="Curr. Biol.">
        <title>Genome architecture and evolution of a unichromosomal asexual nematode.</title>
        <authorList>
            <person name="Fradin H."/>
            <person name="Zegar C."/>
            <person name="Gutwein M."/>
            <person name="Lucas J."/>
            <person name="Kovtun M."/>
            <person name="Corcoran D."/>
            <person name="Baugh L.R."/>
            <person name="Kiontke K."/>
            <person name="Gunsalus K."/>
            <person name="Fitch D.H."/>
            <person name="Piano F."/>
        </authorList>
    </citation>
    <scope>NUCLEOTIDE SEQUENCE [LARGE SCALE GENOMIC DNA]</scope>
    <source>
        <strain evidence="3">PF1309</strain>
    </source>
</reference>
<feature type="domain" description="DNA methyltransferase 1-associated 1" evidence="2">
    <location>
        <begin position="1"/>
        <end position="45"/>
    </location>
</feature>
<dbReference type="GO" id="GO:0045892">
    <property type="term" value="P:negative regulation of DNA-templated transcription"/>
    <property type="evidence" value="ECO:0007669"/>
    <property type="project" value="InterPro"/>
</dbReference>
<dbReference type="Pfam" id="PF05499">
    <property type="entry name" value="DMAP1"/>
    <property type="match status" value="1"/>
</dbReference>
<dbReference type="EMBL" id="LIAE01008690">
    <property type="protein sequence ID" value="PAV72830.1"/>
    <property type="molecule type" value="Genomic_DNA"/>
</dbReference>
<sequence>MNPNASDHTCHVYNEFRQLTVHLIDLKATLQSAEFELESIRSKMEEKGMSFEIEPRLRISNLPEGGLDESALTEEQGAPLTVRRITSYIDVTQSVNPLGNIRKRKPPSSLSSSSVEPKKSRNS</sequence>
<dbReference type="AlphaFoldDB" id="A0A2A2KG15"/>
<protein>
    <recommendedName>
        <fullName evidence="2">DNA methyltransferase 1-associated 1 domain-containing protein</fullName>
    </recommendedName>
</protein>
<gene>
    <name evidence="3" type="ORF">WR25_19001</name>
</gene>
<evidence type="ECO:0000256" key="1">
    <source>
        <dbReference type="SAM" id="MobiDB-lite"/>
    </source>
</evidence>
<comment type="caution">
    <text evidence="3">The sequence shown here is derived from an EMBL/GenBank/DDBJ whole genome shotgun (WGS) entry which is preliminary data.</text>
</comment>
<dbReference type="STRING" id="2018661.A0A2A2KG15"/>
<evidence type="ECO:0000313" key="3">
    <source>
        <dbReference type="EMBL" id="PAV72830.1"/>
    </source>
</evidence>
<evidence type="ECO:0000313" key="4">
    <source>
        <dbReference type="Proteomes" id="UP000218231"/>
    </source>
</evidence>
<organism evidence="3 4">
    <name type="scientific">Diploscapter pachys</name>
    <dbReference type="NCBI Taxonomy" id="2018661"/>
    <lineage>
        <taxon>Eukaryota</taxon>
        <taxon>Metazoa</taxon>
        <taxon>Ecdysozoa</taxon>
        <taxon>Nematoda</taxon>
        <taxon>Chromadorea</taxon>
        <taxon>Rhabditida</taxon>
        <taxon>Rhabditina</taxon>
        <taxon>Rhabditomorpha</taxon>
        <taxon>Rhabditoidea</taxon>
        <taxon>Rhabditidae</taxon>
        <taxon>Diploscapter</taxon>
    </lineage>
</organism>
<dbReference type="GO" id="GO:0005634">
    <property type="term" value="C:nucleus"/>
    <property type="evidence" value="ECO:0007669"/>
    <property type="project" value="InterPro"/>
</dbReference>
<name>A0A2A2KG15_9BILA</name>
<accession>A0A2A2KG15</accession>
<dbReference type="OrthoDB" id="19740at2759"/>
<proteinExistence type="predicted"/>
<dbReference type="InterPro" id="IPR008468">
    <property type="entry name" value="DMAP1"/>
</dbReference>
<dbReference type="Proteomes" id="UP000218231">
    <property type="component" value="Unassembled WGS sequence"/>
</dbReference>
<evidence type="ECO:0000259" key="2">
    <source>
        <dbReference type="Pfam" id="PF05499"/>
    </source>
</evidence>
<feature type="region of interest" description="Disordered" evidence="1">
    <location>
        <begin position="96"/>
        <end position="123"/>
    </location>
</feature>